<dbReference type="EMBL" id="JAAAID010000847">
    <property type="protein sequence ID" value="KAG0013430.1"/>
    <property type="molecule type" value="Genomic_DNA"/>
</dbReference>
<keyword evidence="3" id="KW-1185">Reference proteome</keyword>
<feature type="region of interest" description="Disordered" evidence="1">
    <location>
        <begin position="1"/>
        <end position="60"/>
    </location>
</feature>
<proteinExistence type="predicted"/>
<evidence type="ECO:0000313" key="2">
    <source>
        <dbReference type="EMBL" id="KAG0013430.1"/>
    </source>
</evidence>
<gene>
    <name evidence="2" type="ORF">BGZ80_011080</name>
</gene>
<evidence type="ECO:0000256" key="1">
    <source>
        <dbReference type="SAM" id="MobiDB-lite"/>
    </source>
</evidence>
<protein>
    <submittedName>
        <fullName evidence="2">Uncharacterized protein</fullName>
    </submittedName>
</protein>
<dbReference type="AlphaFoldDB" id="A0A9P6SZA2"/>
<sequence length="180" mass="20576">MTRYDKSSLGMTNRTLVPSSLPTNPSPLSVLGLDENGEQKERPRGQEEERRDTAKPIPWHKLYISTTMPSGAQSSLSLPVDAQSQSHSTKMNKQRAKAAIQFKHIITSFWGRSNLFQERVQVLDIFQDTAELERGERVRTLRSRHLINLLSNPCSPTEGYRLEQEFKADQERLVLITEKL</sequence>
<reference evidence="2" key="1">
    <citation type="journal article" date="2020" name="Fungal Divers.">
        <title>Resolving the Mortierellaceae phylogeny through synthesis of multi-gene phylogenetics and phylogenomics.</title>
        <authorList>
            <person name="Vandepol N."/>
            <person name="Liber J."/>
            <person name="Desiro A."/>
            <person name="Na H."/>
            <person name="Kennedy M."/>
            <person name="Barry K."/>
            <person name="Grigoriev I.V."/>
            <person name="Miller A.N."/>
            <person name="O'Donnell K."/>
            <person name="Stajich J.E."/>
            <person name="Bonito G."/>
        </authorList>
    </citation>
    <scope>NUCLEOTIDE SEQUENCE</scope>
    <source>
        <strain evidence="2">NRRL 2769</strain>
    </source>
</reference>
<name>A0A9P6SZA2_9FUNG</name>
<dbReference type="Proteomes" id="UP000703661">
    <property type="component" value="Unassembled WGS sequence"/>
</dbReference>
<accession>A0A9P6SZA2</accession>
<comment type="caution">
    <text evidence="2">The sequence shown here is derived from an EMBL/GenBank/DDBJ whole genome shotgun (WGS) entry which is preliminary data.</text>
</comment>
<organism evidence="2 3">
    <name type="scientific">Entomortierella chlamydospora</name>
    <dbReference type="NCBI Taxonomy" id="101097"/>
    <lineage>
        <taxon>Eukaryota</taxon>
        <taxon>Fungi</taxon>
        <taxon>Fungi incertae sedis</taxon>
        <taxon>Mucoromycota</taxon>
        <taxon>Mortierellomycotina</taxon>
        <taxon>Mortierellomycetes</taxon>
        <taxon>Mortierellales</taxon>
        <taxon>Mortierellaceae</taxon>
        <taxon>Entomortierella</taxon>
    </lineage>
</organism>
<evidence type="ECO:0000313" key="3">
    <source>
        <dbReference type="Proteomes" id="UP000703661"/>
    </source>
</evidence>
<feature type="compositionally biased region" description="Low complexity" evidence="1">
    <location>
        <begin position="15"/>
        <end position="31"/>
    </location>
</feature>
<feature type="compositionally biased region" description="Basic and acidic residues" evidence="1">
    <location>
        <begin position="37"/>
        <end position="54"/>
    </location>
</feature>